<sequence>MRGKVSILAVTLLVTGHANVAAAQTAAAPRSAEPQITVGDSEGQEIVVEGERVPVIKTPTKIVLAGGAAMIDNRIALDKAQIFVHCLGDIDPGVLREILDGPPNKASTQYAQGLLVSKHIGCHLGYSPLSFDDVKSRGDSMFDRGALLEYALERYAPDLLLTAADTHDPAVRRRFNEREAPRNRWRLPVDYRHFEIALCMVREAPELSVRLVKSPVNSELHRRLQAAIIGIGRICLGSPKKVVVDATAFRIWIGDAVWRWAEAARDVDSLIPLPD</sequence>
<evidence type="ECO:0000313" key="2">
    <source>
        <dbReference type="EMBL" id="RIA46882.1"/>
    </source>
</evidence>
<evidence type="ECO:0000256" key="1">
    <source>
        <dbReference type="SAM" id="SignalP"/>
    </source>
</evidence>
<name>A0A397PCW3_9SPHN</name>
<organism evidence="2 3">
    <name type="scientific">Hephaestia caeni</name>
    <dbReference type="NCBI Taxonomy" id="645617"/>
    <lineage>
        <taxon>Bacteria</taxon>
        <taxon>Pseudomonadati</taxon>
        <taxon>Pseudomonadota</taxon>
        <taxon>Alphaproteobacteria</taxon>
        <taxon>Sphingomonadales</taxon>
        <taxon>Sphingomonadaceae</taxon>
        <taxon>Hephaestia</taxon>
    </lineage>
</organism>
<feature type="signal peptide" evidence="1">
    <location>
        <begin position="1"/>
        <end position="23"/>
    </location>
</feature>
<feature type="chain" id="PRO_5017319264" evidence="1">
    <location>
        <begin position="24"/>
        <end position="275"/>
    </location>
</feature>
<comment type="caution">
    <text evidence="2">The sequence shown here is derived from an EMBL/GenBank/DDBJ whole genome shotgun (WGS) entry which is preliminary data.</text>
</comment>
<dbReference type="Proteomes" id="UP000266568">
    <property type="component" value="Unassembled WGS sequence"/>
</dbReference>
<proteinExistence type="predicted"/>
<dbReference type="AlphaFoldDB" id="A0A397PCW3"/>
<dbReference type="EMBL" id="QXDC01000002">
    <property type="protein sequence ID" value="RIA46882.1"/>
    <property type="molecule type" value="Genomic_DNA"/>
</dbReference>
<gene>
    <name evidence="2" type="ORF">DFR49_1442</name>
</gene>
<keyword evidence="3" id="KW-1185">Reference proteome</keyword>
<evidence type="ECO:0000313" key="3">
    <source>
        <dbReference type="Proteomes" id="UP000266568"/>
    </source>
</evidence>
<reference evidence="2 3" key="1">
    <citation type="submission" date="2018-08" db="EMBL/GenBank/DDBJ databases">
        <title>Genomic Encyclopedia of Type Strains, Phase IV (KMG-IV): sequencing the most valuable type-strain genomes for metagenomic binning, comparative biology and taxonomic classification.</title>
        <authorList>
            <person name="Goeker M."/>
        </authorList>
    </citation>
    <scope>NUCLEOTIDE SEQUENCE [LARGE SCALE GENOMIC DNA]</scope>
    <source>
        <strain evidence="2 3">DSM 25527</strain>
    </source>
</reference>
<accession>A0A397PCW3</accession>
<keyword evidence="1" id="KW-0732">Signal</keyword>
<protein>
    <submittedName>
        <fullName evidence="2">Uncharacterized protein</fullName>
    </submittedName>
</protein>